<protein>
    <recommendedName>
        <fullName evidence="2">Cathepsin propeptide inhibitor domain-containing protein</fullName>
    </recommendedName>
</protein>
<dbReference type="AlphaFoldDB" id="A0A653BF95"/>
<dbReference type="PROSITE" id="PS51257">
    <property type="entry name" value="PROKAR_LIPOPROTEIN"/>
    <property type="match status" value="1"/>
</dbReference>
<reference evidence="3 4" key="1">
    <citation type="submission" date="2019-01" db="EMBL/GenBank/DDBJ databases">
        <authorList>
            <person name="Sayadi A."/>
        </authorList>
    </citation>
    <scope>NUCLEOTIDE SEQUENCE [LARGE SCALE GENOMIC DNA]</scope>
</reference>
<evidence type="ECO:0000313" key="4">
    <source>
        <dbReference type="Proteomes" id="UP000410492"/>
    </source>
</evidence>
<organism evidence="3 4">
    <name type="scientific">Callosobruchus maculatus</name>
    <name type="common">Southern cowpea weevil</name>
    <name type="synonym">Pulse bruchid</name>
    <dbReference type="NCBI Taxonomy" id="64391"/>
    <lineage>
        <taxon>Eukaryota</taxon>
        <taxon>Metazoa</taxon>
        <taxon>Ecdysozoa</taxon>
        <taxon>Arthropoda</taxon>
        <taxon>Hexapoda</taxon>
        <taxon>Insecta</taxon>
        <taxon>Pterygota</taxon>
        <taxon>Neoptera</taxon>
        <taxon>Endopterygota</taxon>
        <taxon>Coleoptera</taxon>
        <taxon>Polyphaga</taxon>
        <taxon>Cucujiformia</taxon>
        <taxon>Chrysomeloidea</taxon>
        <taxon>Chrysomelidae</taxon>
        <taxon>Bruchinae</taxon>
        <taxon>Bruchini</taxon>
        <taxon>Callosobruchus</taxon>
    </lineage>
</organism>
<dbReference type="Proteomes" id="UP000410492">
    <property type="component" value="Unassembled WGS sequence"/>
</dbReference>
<gene>
    <name evidence="3" type="ORF">CALMAC_LOCUS404</name>
</gene>
<feature type="signal peptide" evidence="1">
    <location>
        <begin position="1"/>
        <end position="19"/>
    </location>
</feature>
<feature type="chain" id="PRO_5025026389" description="Cathepsin propeptide inhibitor domain-containing protein" evidence="1">
    <location>
        <begin position="20"/>
        <end position="98"/>
    </location>
</feature>
<accession>A0A653BF95</accession>
<dbReference type="InterPro" id="IPR038765">
    <property type="entry name" value="Papain-like_cys_pep_sf"/>
</dbReference>
<evidence type="ECO:0000313" key="3">
    <source>
        <dbReference type="EMBL" id="VEN34089.1"/>
    </source>
</evidence>
<keyword evidence="1" id="KW-0732">Signal</keyword>
<dbReference type="Gene3D" id="1.10.287.2250">
    <property type="match status" value="1"/>
</dbReference>
<dbReference type="EMBL" id="CAACVG010000442">
    <property type="protein sequence ID" value="VEN34089.1"/>
    <property type="molecule type" value="Genomic_DNA"/>
</dbReference>
<dbReference type="SUPFAM" id="SSF54001">
    <property type="entry name" value="Cysteine proteinases"/>
    <property type="match status" value="1"/>
</dbReference>
<dbReference type="OrthoDB" id="5855924at2759"/>
<keyword evidence="4" id="KW-1185">Reference proteome</keyword>
<dbReference type="Pfam" id="PF08246">
    <property type="entry name" value="Inhibitor_I29"/>
    <property type="match status" value="1"/>
</dbReference>
<dbReference type="SMART" id="SM00848">
    <property type="entry name" value="Inhibitor_I29"/>
    <property type="match status" value="1"/>
</dbReference>
<evidence type="ECO:0000256" key="1">
    <source>
        <dbReference type="SAM" id="SignalP"/>
    </source>
</evidence>
<feature type="domain" description="Cathepsin propeptide inhibitor" evidence="2">
    <location>
        <begin position="29"/>
        <end position="89"/>
    </location>
</feature>
<sequence>MFYFKFVLTLAICVTIVSCFPADNSYGEWNSYKTDYNKQYATPDEEAKRQEIFNDNAAFIEAHNRRYANGQVGYRLAVNNLADLTNDEYRRTRLGLLG</sequence>
<name>A0A653BF95_CALMS</name>
<dbReference type="InterPro" id="IPR013201">
    <property type="entry name" value="Prot_inhib_I29"/>
</dbReference>
<proteinExistence type="predicted"/>
<evidence type="ECO:0000259" key="2">
    <source>
        <dbReference type="SMART" id="SM00848"/>
    </source>
</evidence>